<dbReference type="GO" id="GO:0032259">
    <property type="term" value="P:methylation"/>
    <property type="evidence" value="ECO:0007669"/>
    <property type="project" value="UniProtKB-KW"/>
</dbReference>
<dbReference type="PANTHER" id="PTHR43591">
    <property type="entry name" value="METHYLTRANSFERASE"/>
    <property type="match status" value="1"/>
</dbReference>
<proteinExistence type="predicted"/>
<reference evidence="2 3" key="1">
    <citation type="submission" date="2019-07" db="EMBL/GenBank/DDBJ databases">
        <title>Whole genome shotgun sequence of Swaminathania salitolerans NBRC 104436.</title>
        <authorList>
            <person name="Hosoyama A."/>
            <person name="Uohara A."/>
            <person name="Ohji S."/>
            <person name="Ichikawa N."/>
        </authorList>
    </citation>
    <scope>NUCLEOTIDE SEQUENCE [LARGE SCALE GENOMIC DNA]</scope>
    <source>
        <strain evidence="2 3">NBRC 104436</strain>
    </source>
</reference>
<dbReference type="Proteomes" id="UP000321405">
    <property type="component" value="Unassembled WGS sequence"/>
</dbReference>
<protein>
    <submittedName>
        <fullName evidence="2">S-adenosyl-L-methionine (SAM)-dependent methyltransferase PhcB</fullName>
    </submittedName>
</protein>
<sequence length="251" mass="27512">MNEPFIARHYASRAERYVTSDVHRHGDDLDAIGALAAESSFGHVLDLGSGGGHVAYCLAPHVETVLACDITPNMLDAIAREAAQRSLPNVVTLCAPAENLPLGDASFDAIFCRFTTHHWENPRAGLCEARRVLVPGGLATFIDVTAPVSPMVDSWLQTLELLRDVSHVRDYSCAEWEKMLDDAGLSIIGKHAHKLRMEFASWVARTGAPPVRIEAIRSLQEAAPEIVRDTLVIEPDGSFTVDVHRYVVVRI</sequence>
<gene>
    <name evidence="2" type="ORF">SSA02_16990</name>
</gene>
<feature type="domain" description="Methyltransferase type 11" evidence="1">
    <location>
        <begin position="45"/>
        <end position="139"/>
    </location>
</feature>
<evidence type="ECO:0000313" key="3">
    <source>
        <dbReference type="Proteomes" id="UP000321405"/>
    </source>
</evidence>
<dbReference type="Gene3D" id="3.40.50.150">
    <property type="entry name" value="Vaccinia Virus protein VP39"/>
    <property type="match status" value="1"/>
</dbReference>
<dbReference type="OrthoDB" id="9787738at2"/>
<dbReference type="Pfam" id="PF08241">
    <property type="entry name" value="Methyltransf_11"/>
    <property type="match status" value="1"/>
</dbReference>
<dbReference type="InterPro" id="IPR029063">
    <property type="entry name" value="SAM-dependent_MTases_sf"/>
</dbReference>
<name>A0A511BQB9_9PROT</name>
<dbReference type="GO" id="GO:0008757">
    <property type="term" value="F:S-adenosylmethionine-dependent methyltransferase activity"/>
    <property type="evidence" value="ECO:0007669"/>
    <property type="project" value="InterPro"/>
</dbReference>
<accession>A0A511BQB9</accession>
<organism evidence="2 3">
    <name type="scientific">Swaminathania salitolerans</name>
    <dbReference type="NCBI Taxonomy" id="182838"/>
    <lineage>
        <taxon>Bacteria</taxon>
        <taxon>Pseudomonadati</taxon>
        <taxon>Pseudomonadota</taxon>
        <taxon>Alphaproteobacteria</taxon>
        <taxon>Acetobacterales</taxon>
        <taxon>Acetobacteraceae</taxon>
        <taxon>Swaminathania</taxon>
    </lineage>
</organism>
<comment type="caution">
    <text evidence="2">The sequence shown here is derived from an EMBL/GenBank/DDBJ whole genome shotgun (WGS) entry which is preliminary data.</text>
</comment>
<dbReference type="SUPFAM" id="SSF53335">
    <property type="entry name" value="S-adenosyl-L-methionine-dependent methyltransferases"/>
    <property type="match status" value="1"/>
</dbReference>
<dbReference type="RefSeq" id="WP_147093603.1">
    <property type="nucleotide sequence ID" value="NZ_BJVC01000003.1"/>
</dbReference>
<keyword evidence="3" id="KW-1185">Reference proteome</keyword>
<dbReference type="InterPro" id="IPR013216">
    <property type="entry name" value="Methyltransf_11"/>
</dbReference>
<evidence type="ECO:0000259" key="1">
    <source>
        <dbReference type="Pfam" id="PF08241"/>
    </source>
</evidence>
<dbReference type="AlphaFoldDB" id="A0A511BQB9"/>
<keyword evidence="2" id="KW-0489">Methyltransferase</keyword>
<evidence type="ECO:0000313" key="2">
    <source>
        <dbReference type="EMBL" id="GEL02536.1"/>
    </source>
</evidence>
<dbReference type="PANTHER" id="PTHR43591:SF24">
    <property type="entry name" value="2-METHOXY-6-POLYPRENYL-1,4-BENZOQUINOL METHYLASE, MITOCHONDRIAL"/>
    <property type="match status" value="1"/>
</dbReference>
<dbReference type="EMBL" id="BJVC01000003">
    <property type="protein sequence ID" value="GEL02536.1"/>
    <property type="molecule type" value="Genomic_DNA"/>
</dbReference>
<dbReference type="CDD" id="cd02440">
    <property type="entry name" value="AdoMet_MTases"/>
    <property type="match status" value="1"/>
</dbReference>
<keyword evidence="2" id="KW-0808">Transferase</keyword>